<evidence type="ECO:0000256" key="2">
    <source>
        <dbReference type="ARBA" id="ARBA00005041"/>
    </source>
</evidence>
<feature type="binding site" evidence="10">
    <location>
        <position position="248"/>
    </location>
    <ligand>
        <name>Fe cation</name>
        <dbReference type="ChEBI" id="CHEBI:24875"/>
        <label>2</label>
    </ligand>
</feature>
<evidence type="ECO:0000256" key="7">
    <source>
        <dbReference type="ARBA" id="ARBA00023033"/>
    </source>
</evidence>
<comment type="subcellular location">
    <subcellularLocation>
        <location evidence="10">Cytoplasm</location>
    </subcellularLocation>
    <subcellularLocation>
        <location evidence="10">Nucleus</location>
    </subcellularLocation>
</comment>
<protein>
    <recommendedName>
        <fullName evidence="10">Deoxyhypusine hydroxylase</fullName>
        <shortName evidence="10">DOHH</shortName>
        <ecNumber evidence="10">1.14.99.29</ecNumber>
    </recommendedName>
    <alternativeName>
        <fullName evidence="10">Deoxyhypusine dioxygenase</fullName>
    </alternativeName>
    <alternativeName>
        <fullName evidence="10">Deoxyhypusine monooxygenase</fullName>
    </alternativeName>
</protein>
<feature type="binding site" evidence="10">
    <location>
        <position position="62"/>
    </location>
    <ligand>
        <name>Fe cation</name>
        <dbReference type="ChEBI" id="CHEBI:24875"/>
        <label>1</label>
    </ligand>
</feature>
<name>A0A316ZAA2_9BASI</name>
<keyword evidence="4" id="KW-0677">Repeat</keyword>
<reference evidence="13 14" key="1">
    <citation type="journal article" date="2018" name="Mol. Biol. Evol.">
        <title>Broad Genomic Sampling Reveals a Smut Pathogenic Ancestry of the Fungal Clade Ustilaginomycotina.</title>
        <authorList>
            <person name="Kijpornyongpan T."/>
            <person name="Mondo S.J."/>
            <person name="Barry K."/>
            <person name="Sandor L."/>
            <person name="Lee J."/>
            <person name="Lipzen A."/>
            <person name="Pangilinan J."/>
            <person name="LaButti K."/>
            <person name="Hainaut M."/>
            <person name="Henrissat B."/>
            <person name="Grigoriev I.V."/>
            <person name="Spatafora J.W."/>
            <person name="Aime M.C."/>
        </authorList>
    </citation>
    <scope>NUCLEOTIDE SEQUENCE [LARGE SCALE GENOMIC DNA]</scope>
    <source>
        <strain evidence="13 14">MCA 4186</strain>
    </source>
</reference>
<dbReference type="PANTHER" id="PTHR12697">
    <property type="entry name" value="PBS LYASE HEAT-LIKE PROTEIN"/>
    <property type="match status" value="1"/>
</dbReference>
<dbReference type="Pfam" id="PF13646">
    <property type="entry name" value="HEAT_2"/>
    <property type="match status" value="2"/>
</dbReference>
<evidence type="ECO:0000313" key="14">
    <source>
        <dbReference type="Proteomes" id="UP000245946"/>
    </source>
</evidence>
<comment type="pathway">
    <text evidence="2 10">Protein modification; eIF5A hypusination.</text>
</comment>
<dbReference type="InterPro" id="IPR021133">
    <property type="entry name" value="HEAT_type_2"/>
</dbReference>
<evidence type="ECO:0000256" key="10">
    <source>
        <dbReference type="HAMAP-Rule" id="MF_03101"/>
    </source>
</evidence>
<keyword evidence="7 10" id="KW-0503">Monooxygenase</keyword>
<dbReference type="SUPFAM" id="SSF48371">
    <property type="entry name" value="ARM repeat"/>
    <property type="match status" value="1"/>
</dbReference>
<evidence type="ECO:0000256" key="4">
    <source>
        <dbReference type="ARBA" id="ARBA00022737"/>
    </source>
</evidence>
<dbReference type="AlphaFoldDB" id="A0A316ZAA2"/>
<dbReference type="GO" id="GO:0005737">
    <property type="term" value="C:cytoplasm"/>
    <property type="evidence" value="ECO:0007669"/>
    <property type="project" value="UniProtKB-SubCell"/>
</dbReference>
<dbReference type="Proteomes" id="UP000245946">
    <property type="component" value="Unassembled WGS sequence"/>
</dbReference>
<feature type="binding site" evidence="10">
    <location>
        <position position="249"/>
    </location>
    <ligand>
        <name>Fe cation</name>
        <dbReference type="ChEBI" id="CHEBI:24875"/>
        <label>2</label>
    </ligand>
</feature>
<dbReference type="GO" id="GO:0046872">
    <property type="term" value="F:metal ion binding"/>
    <property type="evidence" value="ECO:0007669"/>
    <property type="project" value="UniProtKB-KW"/>
</dbReference>
<keyword evidence="3 10" id="KW-0479">Metal-binding</keyword>
<organism evidence="13 14">
    <name type="scientific">Tilletiopsis washingtonensis</name>
    <dbReference type="NCBI Taxonomy" id="58919"/>
    <lineage>
        <taxon>Eukaryota</taxon>
        <taxon>Fungi</taxon>
        <taxon>Dikarya</taxon>
        <taxon>Basidiomycota</taxon>
        <taxon>Ustilaginomycotina</taxon>
        <taxon>Exobasidiomycetes</taxon>
        <taxon>Entylomatales</taxon>
        <taxon>Entylomatales incertae sedis</taxon>
        <taxon>Tilletiopsis</taxon>
    </lineage>
</organism>
<dbReference type="InterPro" id="IPR004155">
    <property type="entry name" value="PBS_lyase_HEAT"/>
</dbReference>
<dbReference type="SMART" id="SM00567">
    <property type="entry name" value="EZ_HEAT"/>
    <property type="match status" value="6"/>
</dbReference>
<feature type="compositionally biased region" description="Basic and acidic residues" evidence="12">
    <location>
        <begin position="140"/>
        <end position="152"/>
    </location>
</feature>
<dbReference type="STRING" id="58919.A0A316ZAA2"/>
<dbReference type="EMBL" id="KZ819291">
    <property type="protein sequence ID" value="PWN98479.1"/>
    <property type="molecule type" value="Genomic_DNA"/>
</dbReference>
<keyword evidence="10" id="KW-0539">Nucleus</keyword>
<feature type="binding site" evidence="10">
    <location>
        <position position="95"/>
    </location>
    <ligand>
        <name>Fe cation</name>
        <dbReference type="ChEBI" id="CHEBI:24875"/>
        <label>1</label>
    </ligand>
</feature>
<evidence type="ECO:0000256" key="12">
    <source>
        <dbReference type="SAM" id="MobiDB-lite"/>
    </source>
</evidence>
<evidence type="ECO:0000256" key="3">
    <source>
        <dbReference type="ARBA" id="ARBA00022723"/>
    </source>
</evidence>
<evidence type="ECO:0000256" key="9">
    <source>
        <dbReference type="ARBA" id="ARBA00045876"/>
    </source>
</evidence>
<dbReference type="PANTHER" id="PTHR12697:SF5">
    <property type="entry name" value="DEOXYHYPUSINE HYDROXYLASE"/>
    <property type="match status" value="1"/>
</dbReference>
<keyword evidence="14" id="KW-1185">Reference proteome</keyword>
<feature type="repeat" description="HEAT" evidence="11">
    <location>
        <begin position="75"/>
        <end position="115"/>
    </location>
</feature>
<sequence length="360" mass="38654">MATNSIASLRATLNSHTEALDVRFRALFSLKGLASSSSEAAQQAIDAIGAAFKDDSALLKHELAYVLGQMQDVRAIPVLEGVLKDEEEHAMVRHEAAEALGAISSPSSLPILRAYEADADVSVRETCGLAIKKIEWDNSEEGAREKARKAAGEEQSAFTPIDPAPALSSSASAPSIASSRTLLTDASAPLFERYRAMFALRNAVHNARRRAELPSLSDEERKEAGEEGKQAVLALADGLSDGSALFRHEICFVFGELAHPASVPSMIRVLSNDAEHEMVRHEAAEALGAVAEEEEGEEHAEVLKELKRWAEDASAPRVVRESCVVALDELKYNNDPTQFQRIEPASGVAEVPSVPVAPVA</sequence>
<feature type="binding site" evidence="10">
    <location>
        <position position="61"/>
    </location>
    <ligand>
        <name>Fe cation</name>
        <dbReference type="ChEBI" id="CHEBI:24875"/>
        <label>1</label>
    </ligand>
</feature>
<comment type="similarity">
    <text evidence="10">Belongs to the deoxyhypusine hydroxylase family.</text>
</comment>
<dbReference type="InterPro" id="IPR027517">
    <property type="entry name" value="Deoxyhypusine_hydroxylase"/>
</dbReference>
<evidence type="ECO:0000256" key="5">
    <source>
        <dbReference type="ARBA" id="ARBA00023002"/>
    </source>
</evidence>
<dbReference type="InterPro" id="IPR016024">
    <property type="entry name" value="ARM-type_fold"/>
</dbReference>
<keyword evidence="8 10" id="KW-0386">Hypusine biosynthesis</keyword>
<dbReference type="PROSITE" id="PS50077">
    <property type="entry name" value="HEAT_REPEAT"/>
    <property type="match status" value="1"/>
</dbReference>
<dbReference type="EC" id="1.14.99.29" evidence="10"/>
<feature type="binding site" evidence="10">
    <location>
        <position position="94"/>
    </location>
    <ligand>
        <name>Fe cation</name>
        <dbReference type="ChEBI" id="CHEBI:24875"/>
        <label>1</label>
    </ligand>
</feature>
<evidence type="ECO:0000256" key="11">
    <source>
        <dbReference type="PROSITE-ProRule" id="PRU00103"/>
    </source>
</evidence>
<comment type="function">
    <text evidence="10">Catalyzes the hydroxylation of the N(6)-(4-aminobutyl)-L-lysine intermediate to form hypusine, an essential post-translational modification only found in mature eIF-5A factor.</text>
</comment>
<evidence type="ECO:0000313" key="13">
    <source>
        <dbReference type="EMBL" id="PWN98479.1"/>
    </source>
</evidence>
<proteinExistence type="inferred from homology"/>
<dbReference type="GO" id="GO:0019135">
    <property type="term" value="F:deoxyhypusine monooxygenase activity"/>
    <property type="evidence" value="ECO:0007669"/>
    <property type="project" value="UniProtKB-UniRule"/>
</dbReference>
<dbReference type="InterPro" id="IPR011989">
    <property type="entry name" value="ARM-like"/>
</dbReference>
<dbReference type="OrthoDB" id="421002at2759"/>
<keyword evidence="6 10" id="KW-0408">Iron</keyword>
<evidence type="ECO:0000256" key="6">
    <source>
        <dbReference type="ARBA" id="ARBA00023004"/>
    </source>
</evidence>
<accession>A0A316ZAA2</accession>
<dbReference type="Gene3D" id="1.25.10.10">
    <property type="entry name" value="Leucine-rich Repeat Variant"/>
    <property type="match status" value="2"/>
</dbReference>
<comment type="cofactor">
    <cofactor evidence="10">
        <name>Fe(2+)</name>
        <dbReference type="ChEBI" id="CHEBI:29033"/>
    </cofactor>
    <text evidence="10">Binds 2 Fe(2+) ions per subunit.</text>
</comment>
<gene>
    <name evidence="10" type="primary">LIA1</name>
    <name evidence="13" type="ORF">FA09DRAFT_343129</name>
</gene>
<comment type="function">
    <text evidence="9">Catalyzes the hydroxylation of the N(6)-(4-aminobutyl)-L-lysine intermediate produced by deoxyhypusine synthase/DHPS on a critical lysine of the eukaryotic translation initiation factor 5A/eIF-5A. This is the second step of the post-translational modification of that lysine into an unusual amino acid residue named hypusine. Hypusination is unique to mature eIF-5A factor and is essential for its function.</text>
</comment>
<keyword evidence="5 10" id="KW-0560">Oxidoreductase</keyword>
<keyword evidence="10" id="KW-0963">Cytoplasm</keyword>
<feature type="region of interest" description="Disordered" evidence="12">
    <location>
        <begin position="140"/>
        <end position="172"/>
    </location>
</feature>
<evidence type="ECO:0000256" key="1">
    <source>
        <dbReference type="ARBA" id="ARBA00000068"/>
    </source>
</evidence>
<feature type="binding site" evidence="10">
    <location>
        <position position="281"/>
    </location>
    <ligand>
        <name>Fe cation</name>
        <dbReference type="ChEBI" id="CHEBI:24875"/>
        <label>2</label>
    </ligand>
</feature>
<evidence type="ECO:0000256" key="8">
    <source>
        <dbReference type="ARBA" id="ARBA00023256"/>
    </source>
</evidence>
<comment type="catalytic activity">
    <reaction evidence="1 10">
        <text>[eIF5A protein]-deoxyhypusine + AH2 + O2 = [eIF5A protein]-hypusine + A + H2O</text>
        <dbReference type="Rhea" id="RHEA:14101"/>
        <dbReference type="Rhea" id="RHEA-COMP:10144"/>
        <dbReference type="Rhea" id="RHEA-COMP:12592"/>
        <dbReference type="ChEBI" id="CHEBI:13193"/>
        <dbReference type="ChEBI" id="CHEBI:15377"/>
        <dbReference type="ChEBI" id="CHEBI:15379"/>
        <dbReference type="ChEBI" id="CHEBI:17499"/>
        <dbReference type="ChEBI" id="CHEBI:82657"/>
        <dbReference type="ChEBI" id="CHEBI:91175"/>
        <dbReference type="EC" id="1.14.99.29"/>
    </reaction>
</comment>
<dbReference type="GO" id="GO:0005634">
    <property type="term" value="C:nucleus"/>
    <property type="evidence" value="ECO:0007669"/>
    <property type="project" value="UniProtKB-SubCell"/>
</dbReference>
<dbReference type="HAMAP" id="MF_03101">
    <property type="entry name" value="Deoxyhypusine_hydroxylase"/>
    <property type="match status" value="1"/>
</dbReference>
<dbReference type="UniPathway" id="UPA00354"/>
<feature type="binding site" evidence="10">
    <location>
        <position position="282"/>
    </location>
    <ligand>
        <name>Fe cation</name>
        <dbReference type="ChEBI" id="CHEBI:24875"/>
        <label>2</label>
    </ligand>
</feature>